<evidence type="ECO:0000313" key="2">
    <source>
        <dbReference type="EMBL" id="MBB5687275.1"/>
    </source>
</evidence>
<dbReference type="PANTHER" id="PTHR30283">
    <property type="entry name" value="PEROXIDE STRESS RESPONSE PROTEIN YAAA"/>
    <property type="match status" value="1"/>
</dbReference>
<keyword evidence="3" id="KW-1185">Reference proteome</keyword>
<dbReference type="GO" id="GO:0005829">
    <property type="term" value="C:cytosol"/>
    <property type="evidence" value="ECO:0007669"/>
    <property type="project" value="TreeGrafter"/>
</dbReference>
<dbReference type="InterPro" id="IPR005583">
    <property type="entry name" value="YaaA"/>
</dbReference>
<dbReference type="PANTHER" id="PTHR30283:SF4">
    <property type="entry name" value="PEROXIDE STRESS RESISTANCE PROTEIN YAAA"/>
    <property type="match status" value="1"/>
</dbReference>
<gene>
    <name evidence="2" type="ORF">FHS49_003303</name>
</gene>
<dbReference type="RefSeq" id="WP_184020584.1">
    <property type="nucleotide sequence ID" value="NZ_JACIJC010000005.1"/>
</dbReference>
<dbReference type="NCBIfam" id="NF002542">
    <property type="entry name" value="PRK02101.1-3"/>
    <property type="match status" value="1"/>
</dbReference>
<proteinExistence type="inferred from homology"/>
<comment type="caution">
    <text evidence="2">The sequence shown here is derived from an EMBL/GenBank/DDBJ whole genome shotgun (WGS) entry which is preliminary data.</text>
</comment>
<dbReference type="Pfam" id="PF03883">
    <property type="entry name" value="H2O2_YaaD"/>
    <property type="match status" value="1"/>
</dbReference>
<evidence type="ECO:0000313" key="3">
    <source>
        <dbReference type="Proteomes" id="UP000549617"/>
    </source>
</evidence>
<dbReference type="GO" id="GO:0033194">
    <property type="term" value="P:response to hydroperoxide"/>
    <property type="evidence" value="ECO:0007669"/>
    <property type="project" value="TreeGrafter"/>
</dbReference>
<dbReference type="Proteomes" id="UP000549617">
    <property type="component" value="Unassembled WGS sequence"/>
</dbReference>
<sequence length="251" mass="28044">MLAFLSPAKSLDYASVIPDFTQTDPRFEAESMILATAAAELSPARLMDIMDISENLAVLNAERYANFENLPARPAIYAFAGDVYIGFEAKSLDEPAIHFAQDHVRILSGLYGLLRPLDAIRPYRLEMGTRWAPGSGTLYSFWGQRIADLVMADLAAEGSNTIINLASKEYWGAVEGKFTPDVRVITIDFREIGPDGLRFNSFAAKRARGMMARHICEHRLTDPDALKGFDTDGYEYDADNSDGDTWRFLRR</sequence>
<accession>A0A7W9EGM9</accession>
<name>A0A7W9EGM9_9SPHN</name>
<dbReference type="AlphaFoldDB" id="A0A7W9EGM9"/>
<comment type="similarity">
    <text evidence="1">Belongs to the UPF0246 family.</text>
</comment>
<protein>
    <recommendedName>
        <fullName evidence="1">UPF0246 protein FHS49_003303</fullName>
    </recommendedName>
</protein>
<organism evidence="2 3">
    <name type="scientific">Sphingobium boeckii</name>
    <dbReference type="NCBI Taxonomy" id="1082345"/>
    <lineage>
        <taxon>Bacteria</taxon>
        <taxon>Pseudomonadati</taxon>
        <taxon>Pseudomonadota</taxon>
        <taxon>Alphaproteobacteria</taxon>
        <taxon>Sphingomonadales</taxon>
        <taxon>Sphingomonadaceae</taxon>
        <taxon>Sphingobium</taxon>
    </lineage>
</organism>
<reference evidence="2 3" key="1">
    <citation type="submission" date="2020-08" db="EMBL/GenBank/DDBJ databases">
        <title>Genomic Encyclopedia of Type Strains, Phase IV (KMG-IV): sequencing the most valuable type-strain genomes for metagenomic binning, comparative biology and taxonomic classification.</title>
        <authorList>
            <person name="Goeker M."/>
        </authorList>
    </citation>
    <scope>NUCLEOTIDE SEQUENCE [LARGE SCALE GENOMIC DNA]</scope>
    <source>
        <strain evidence="2 3">DSM 25079</strain>
    </source>
</reference>
<dbReference type="EMBL" id="JACIJC010000005">
    <property type="protein sequence ID" value="MBB5687275.1"/>
    <property type="molecule type" value="Genomic_DNA"/>
</dbReference>
<dbReference type="HAMAP" id="MF_00652">
    <property type="entry name" value="UPF0246"/>
    <property type="match status" value="1"/>
</dbReference>
<evidence type="ECO:0000256" key="1">
    <source>
        <dbReference type="HAMAP-Rule" id="MF_00652"/>
    </source>
</evidence>